<feature type="compositionally biased region" description="Polar residues" evidence="1">
    <location>
        <begin position="8"/>
        <end position="26"/>
    </location>
</feature>
<organism evidence="2 3">
    <name type="scientific">Candidatus Ichthyocystis hellenicum</name>
    <dbReference type="NCBI Taxonomy" id="1561003"/>
    <lineage>
        <taxon>Bacteria</taxon>
        <taxon>Pseudomonadati</taxon>
        <taxon>Pseudomonadota</taxon>
        <taxon>Betaproteobacteria</taxon>
        <taxon>Burkholderiales</taxon>
        <taxon>Candidatus Ichthyocystis</taxon>
    </lineage>
</organism>
<dbReference type="AlphaFoldDB" id="A0A0S4M3L7"/>
<evidence type="ECO:0000313" key="3">
    <source>
        <dbReference type="Proteomes" id="UP000198651"/>
    </source>
</evidence>
<feature type="compositionally biased region" description="Polar residues" evidence="1">
    <location>
        <begin position="521"/>
        <end position="534"/>
    </location>
</feature>
<reference evidence="3" key="1">
    <citation type="submission" date="2015-11" db="EMBL/GenBank/DDBJ databases">
        <authorList>
            <person name="Seth-Smith H.M.B."/>
        </authorList>
    </citation>
    <scope>NUCLEOTIDE SEQUENCE [LARGE SCALE GENOMIC DNA]</scope>
    <source>
        <strain evidence="3">2013Ark11</strain>
    </source>
</reference>
<protein>
    <submittedName>
        <fullName evidence="2">Putative coiled coil protein</fullName>
    </submittedName>
</protein>
<name>A0A0S4M3L7_9BURK</name>
<evidence type="ECO:0000313" key="2">
    <source>
        <dbReference type="EMBL" id="CUT17824.1"/>
    </source>
</evidence>
<keyword evidence="3" id="KW-1185">Reference proteome</keyword>
<proteinExistence type="predicted"/>
<dbReference type="EMBL" id="LN906597">
    <property type="protein sequence ID" value="CUT17824.1"/>
    <property type="molecule type" value="Genomic_DNA"/>
</dbReference>
<sequence length="1255" mass="144911">MYVYFPNNAPTESNDIGDQDNTQNNLSSTIEQNQHSDQFLNYDKDIDNLIVDVLSDVILENKDPFNIANNFIDYTENYYPEENLFNNIDDVSDAIHITELRDTNTNYENNASTGDLCGNKLEYHQLKTANIEPLVNTNAFIENNNILVNIPEQPHTSFDKNNECFEIGEMVNYNEKNSEEREIESISPEFEVPKELKLTANLYNFVNIASVSLVSNIYENAIKKINFDEENLLKNLIIEEFGDAIKLRGFDQSNMNLSRTYSKIGKYILDITSSDINNIMKFADTPITPGMSISDIKNKCISNKIFFDKLHKSCKEIAIATDKIPAENFLHIIQSRVGFGAKEYFDANVRKISINRKNKFSLLLKYLVVNSLLGLPRKIKYEIENFSATDISNGLFVQLHGVYITKSFMRNMLEIYAINKSIMDDDRKVVYKSFYELFKTIKENLEKELQVSSLLFKERVYSPNDRIIKSITKYLISDIANIYFGKKSILLTENADETLPISFNQHRRYIDIEDIRNFEQRSNPQLPSTSSNASEEYEKHPSATRNISENTIREELSKEFTFDDCTFDDCGRYVLPEELILISGSYIFNYKISHTLANVSIYEYAIMSIEIDEKGLLKSTILEDFNDLIEFKGFNKSLMDISLTYSKISKYISNKSSPYINEIMKDTDILITPGMSISDIKDKCTSNKIFFDRLQEHCNKIEEDVDETWRKDFFTIIQSSISFGPSNNLNFSMKKISCSRRNKIYKALKFLIVNVIRNLPLKIKHTIGNMEPVDILKGEFVFTHNVYLTKSLIKNVANIYYINRNLSIEDPIIKENLEKKLCESITVYKETTFKLSKSMAKLLADYLLLDMNNIHYSDKCSMLVASGPAYHDKQPPASNATKEQHFGNKDNKITFDKNSTQDSWGIMSKLFSYEPLPSISDPQATDKDSQKHSLQHQVKYKIPKELKITTKLYSYNNIYSAKLVENMYEKIIKMTNFDERKLINETMLKVFNKKMEKNDFSESNTNFSSTHSNLRKYILSKVSPYINDIIPSSDVVIVNGMSTSDIKDKCISNRVFFDKLYKYCMDISEKIDKIPHEYFLYIIQGHIRINSGESLTTNVKSISRDKKNVLSTLSKFLILESIRNLPNKIISEIKKLDLASISEILFVKLHGTYLTRSFIRNLTKTYPADMVNKLLDKKSILEEKVKKALTESVVLHEEKALAPNEFMVELMTKHLLSDIVNFSLKNKTKPTTDDKEPNESRKRKADEQLCVSHDA</sequence>
<feature type="region of interest" description="Disordered" evidence="1">
    <location>
        <begin position="1227"/>
        <end position="1255"/>
    </location>
</feature>
<feature type="compositionally biased region" description="Basic and acidic residues" evidence="1">
    <location>
        <begin position="1230"/>
        <end position="1255"/>
    </location>
</feature>
<dbReference type="RefSeq" id="WP_092490528.1">
    <property type="nucleotide sequence ID" value="NZ_LN906597.1"/>
</dbReference>
<evidence type="ECO:0000256" key="1">
    <source>
        <dbReference type="SAM" id="MobiDB-lite"/>
    </source>
</evidence>
<feature type="region of interest" description="Disordered" evidence="1">
    <location>
        <begin position="521"/>
        <end position="548"/>
    </location>
</feature>
<feature type="region of interest" description="Disordered" evidence="1">
    <location>
        <begin position="1"/>
        <end position="26"/>
    </location>
</feature>
<gene>
    <name evidence="2" type="ORF">Ark11_1005</name>
</gene>
<accession>A0A0S4M3L7</accession>
<dbReference type="Proteomes" id="UP000198651">
    <property type="component" value="Chromosome I"/>
</dbReference>